<accession>A0A6A3GSU3</accession>
<protein>
    <submittedName>
        <fullName evidence="1">Uncharacterized protein</fullName>
    </submittedName>
</protein>
<dbReference type="AlphaFoldDB" id="A0A6A3GSU3"/>
<sequence length="67" mass="7210">MRRIPPIRSIGLGSCAAVHSTCSGSIALAVCTSSSQVRITDPRRSNISLRPWLGPSKRRISPYGSMI</sequence>
<dbReference type="Proteomes" id="UP000435112">
    <property type="component" value="Unassembled WGS sequence"/>
</dbReference>
<evidence type="ECO:0000313" key="2">
    <source>
        <dbReference type="Proteomes" id="UP000435112"/>
    </source>
</evidence>
<evidence type="ECO:0000313" key="1">
    <source>
        <dbReference type="EMBL" id="KAE8960032.1"/>
    </source>
</evidence>
<gene>
    <name evidence="1" type="ORF">PR002_g30349</name>
</gene>
<name>A0A6A3GSU3_9STRA</name>
<organism evidence="1 2">
    <name type="scientific">Phytophthora rubi</name>
    <dbReference type="NCBI Taxonomy" id="129364"/>
    <lineage>
        <taxon>Eukaryota</taxon>
        <taxon>Sar</taxon>
        <taxon>Stramenopiles</taxon>
        <taxon>Oomycota</taxon>
        <taxon>Peronosporomycetes</taxon>
        <taxon>Peronosporales</taxon>
        <taxon>Peronosporaceae</taxon>
        <taxon>Phytophthora</taxon>
    </lineage>
</organism>
<reference evidence="1 2" key="1">
    <citation type="submission" date="2018-09" db="EMBL/GenBank/DDBJ databases">
        <title>Genomic investigation of the strawberry pathogen Phytophthora fragariae indicates pathogenicity is determined by transcriptional variation in three key races.</title>
        <authorList>
            <person name="Adams T.M."/>
            <person name="Armitage A.D."/>
            <person name="Sobczyk M.K."/>
            <person name="Bates H.J."/>
            <person name="Dunwell J.M."/>
            <person name="Nellist C.F."/>
            <person name="Harrison R.J."/>
        </authorList>
    </citation>
    <scope>NUCLEOTIDE SEQUENCE [LARGE SCALE GENOMIC DNA]</scope>
    <source>
        <strain evidence="1 2">SCRP324</strain>
    </source>
</reference>
<comment type="caution">
    <text evidence="1">The sequence shown here is derived from an EMBL/GenBank/DDBJ whole genome shotgun (WGS) entry which is preliminary data.</text>
</comment>
<proteinExistence type="predicted"/>
<dbReference type="EMBL" id="QXFU01006801">
    <property type="protein sequence ID" value="KAE8960032.1"/>
    <property type="molecule type" value="Genomic_DNA"/>
</dbReference>